<sequence>MAVPQQLQQLSLDLQKIQGDLSSTIEARQRLDAQLSENELVQKEFKSLTPENVVYKQLGPVLVKQDQEEAKQNVATRLDFIRGEIKRVENQLKDIQAKADQKKQEIANAQANLQVEPSKATP</sequence>
<keyword evidence="2" id="KW-1185">Reference proteome</keyword>
<gene>
    <name evidence="1" type="ORF">BDN72DRAFT_830381</name>
</gene>
<name>A0ACD3BGI0_9AGAR</name>
<accession>A0ACD3BGI0</accession>
<evidence type="ECO:0000313" key="2">
    <source>
        <dbReference type="Proteomes" id="UP000308600"/>
    </source>
</evidence>
<protein>
    <submittedName>
        <fullName evidence="1">Prefoldin subunit 6</fullName>
    </submittedName>
</protein>
<evidence type="ECO:0000313" key="1">
    <source>
        <dbReference type="EMBL" id="TFK77213.1"/>
    </source>
</evidence>
<dbReference type="Proteomes" id="UP000308600">
    <property type="component" value="Unassembled WGS sequence"/>
</dbReference>
<dbReference type="EMBL" id="ML208259">
    <property type="protein sequence ID" value="TFK77213.1"/>
    <property type="molecule type" value="Genomic_DNA"/>
</dbReference>
<proteinExistence type="predicted"/>
<organism evidence="1 2">
    <name type="scientific">Pluteus cervinus</name>
    <dbReference type="NCBI Taxonomy" id="181527"/>
    <lineage>
        <taxon>Eukaryota</taxon>
        <taxon>Fungi</taxon>
        <taxon>Dikarya</taxon>
        <taxon>Basidiomycota</taxon>
        <taxon>Agaricomycotina</taxon>
        <taxon>Agaricomycetes</taxon>
        <taxon>Agaricomycetidae</taxon>
        <taxon>Agaricales</taxon>
        <taxon>Pluteineae</taxon>
        <taxon>Pluteaceae</taxon>
        <taxon>Pluteus</taxon>
    </lineage>
</organism>
<reference evidence="1 2" key="1">
    <citation type="journal article" date="2019" name="Nat. Ecol. Evol.">
        <title>Megaphylogeny resolves global patterns of mushroom evolution.</title>
        <authorList>
            <person name="Varga T."/>
            <person name="Krizsan K."/>
            <person name="Foldi C."/>
            <person name="Dima B."/>
            <person name="Sanchez-Garcia M."/>
            <person name="Sanchez-Ramirez S."/>
            <person name="Szollosi G.J."/>
            <person name="Szarkandi J.G."/>
            <person name="Papp V."/>
            <person name="Albert L."/>
            <person name="Andreopoulos W."/>
            <person name="Angelini C."/>
            <person name="Antonin V."/>
            <person name="Barry K.W."/>
            <person name="Bougher N.L."/>
            <person name="Buchanan P."/>
            <person name="Buyck B."/>
            <person name="Bense V."/>
            <person name="Catcheside P."/>
            <person name="Chovatia M."/>
            <person name="Cooper J."/>
            <person name="Damon W."/>
            <person name="Desjardin D."/>
            <person name="Finy P."/>
            <person name="Geml J."/>
            <person name="Haridas S."/>
            <person name="Hughes K."/>
            <person name="Justo A."/>
            <person name="Karasinski D."/>
            <person name="Kautmanova I."/>
            <person name="Kiss B."/>
            <person name="Kocsube S."/>
            <person name="Kotiranta H."/>
            <person name="LaButti K.M."/>
            <person name="Lechner B.E."/>
            <person name="Liimatainen K."/>
            <person name="Lipzen A."/>
            <person name="Lukacs Z."/>
            <person name="Mihaltcheva S."/>
            <person name="Morgado L.N."/>
            <person name="Niskanen T."/>
            <person name="Noordeloos M.E."/>
            <person name="Ohm R.A."/>
            <person name="Ortiz-Santana B."/>
            <person name="Ovrebo C."/>
            <person name="Racz N."/>
            <person name="Riley R."/>
            <person name="Savchenko A."/>
            <person name="Shiryaev A."/>
            <person name="Soop K."/>
            <person name="Spirin V."/>
            <person name="Szebenyi C."/>
            <person name="Tomsovsky M."/>
            <person name="Tulloss R.E."/>
            <person name="Uehling J."/>
            <person name="Grigoriev I.V."/>
            <person name="Vagvolgyi C."/>
            <person name="Papp T."/>
            <person name="Martin F.M."/>
            <person name="Miettinen O."/>
            <person name="Hibbett D.S."/>
            <person name="Nagy L.G."/>
        </authorList>
    </citation>
    <scope>NUCLEOTIDE SEQUENCE [LARGE SCALE GENOMIC DNA]</scope>
    <source>
        <strain evidence="1 2">NL-1719</strain>
    </source>
</reference>